<reference evidence="2 3" key="1">
    <citation type="submission" date="2021-08" db="EMBL/GenBank/DDBJ databases">
        <title>Draft Genome Sequence of Phanerochaete sordida strain YK-624.</title>
        <authorList>
            <person name="Mori T."/>
            <person name="Dohra H."/>
            <person name="Suzuki T."/>
            <person name="Kawagishi H."/>
            <person name="Hirai H."/>
        </authorList>
    </citation>
    <scope>NUCLEOTIDE SEQUENCE [LARGE SCALE GENOMIC DNA]</scope>
    <source>
        <strain evidence="2 3">YK-624</strain>
    </source>
</reference>
<evidence type="ECO:0000256" key="1">
    <source>
        <dbReference type="SAM" id="MobiDB-lite"/>
    </source>
</evidence>
<keyword evidence="3" id="KW-1185">Reference proteome</keyword>
<accession>A0A9P3GM43</accession>
<evidence type="ECO:0000313" key="3">
    <source>
        <dbReference type="Proteomes" id="UP000703269"/>
    </source>
</evidence>
<gene>
    <name evidence="2" type="ORF">PsYK624_137420</name>
</gene>
<protein>
    <submittedName>
        <fullName evidence="2">Uncharacterized protein</fullName>
    </submittedName>
</protein>
<comment type="caution">
    <text evidence="2">The sequence shown here is derived from an EMBL/GenBank/DDBJ whole genome shotgun (WGS) entry which is preliminary data.</text>
</comment>
<organism evidence="2 3">
    <name type="scientific">Phanerochaete sordida</name>
    <dbReference type="NCBI Taxonomy" id="48140"/>
    <lineage>
        <taxon>Eukaryota</taxon>
        <taxon>Fungi</taxon>
        <taxon>Dikarya</taxon>
        <taxon>Basidiomycota</taxon>
        <taxon>Agaricomycotina</taxon>
        <taxon>Agaricomycetes</taxon>
        <taxon>Polyporales</taxon>
        <taxon>Phanerochaetaceae</taxon>
        <taxon>Phanerochaete</taxon>
    </lineage>
</organism>
<dbReference type="EMBL" id="BPQB01000073">
    <property type="protein sequence ID" value="GJE97521.1"/>
    <property type="molecule type" value="Genomic_DNA"/>
</dbReference>
<proteinExistence type="predicted"/>
<feature type="region of interest" description="Disordered" evidence="1">
    <location>
        <begin position="1"/>
        <end position="48"/>
    </location>
</feature>
<dbReference type="Proteomes" id="UP000703269">
    <property type="component" value="Unassembled WGS sequence"/>
</dbReference>
<name>A0A9P3GM43_9APHY</name>
<evidence type="ECO:0000313" key="2">
    <source>
        <dbReference type="EMBL" id="GJE97521.1"/>
    </source>
</evidence>
<dbReference type="AlphaFoldDB" id="A0A9P3GM43"/>
<sequence>MHGSCVTLRARPQPPIDSVRPHRSPADHGLGSPIETSAAATAQPTPPRWTMSNAILRFPANRISFVDTSDASCARTRPYRTSMHELHRLGNAGGPVSSLGCGHTAPRDVLVLP</sequence>